<reference evidence="2" key="2">
    <citation type="journal article" date="2014" name="BMC Genomics">
        <title>A genomic perspective to assessing quality of mass-reared SIT flies used in Mediterranean fruit fly (Ceratitis capitata) eradication in California.</title>
        <authorList>
            <person name="Calla B."/>
            <person name="Hall B."/>
            <person name="Hou S."/>
            <person name="Geib S.M."/>
        </authorList>
    </citation>
    <scope>NUCLEOTIDE SEQUENCE</scope>
</reference>
<keyword evidence="1" id="KW-0732">Signal</keyword>
<reference evidence="2" key="1">
    <citation type="submission" date="2013-07" db="EMBL/GenBank/DDBJ databases">
        <authorList>
            <person name="Geib S."/>
        </authorList>
    </citation>
    <scope>NUCLEOTIDE SEQUENCE</scope>
</reference>
<sequence>FFISFFFLRFTFVGHLSCQCGVFNVSHEEMLPTFQLVASVIKQLCTSQLQQYQNSSKTNNNKLLNFKRSTLSSAAALLCPTLYAASAPPALLQSTVVGGA</sequence>
<protein>
    <recommendedName>
        <fullName evidence="3">Secreted protein</fullName>
    </recommendedName>
</protein>
<feature type="signal peptide" evidence="1">
    <location>
        <begin position="1"/>
        <end position="18"/>
    </location>
</feature>
<organism evidence="2">
    <name type="scientific">Ceratitis capitata</name>
    <name type="common">Mediterranean fruit fly</name>
    <name type="synonym">Tephritis capitata</name>
    <dbReference type="NCBI Taxonomy" id="7213"/>
    <lineage>
        <taxon>Eukaryota</taxon>
        <taxon>Metazoa</taxon>
        <taxon>Ecdysozoa</taxon>
        <taxon>Arthropoda</taxon>
        <taxon>Hexapoda</taxon>
        <taxon>Insecta</taxon>
        <taxon>Pterygota</taxon>
        <taxon>Neoptera</taxon>
        <taxon>Endopterygota</taxon>
        <taxon>Diptera</taxon>
        <taxon>Brachycera</taxon>
        <taxon>Muscomorpha</taxon>
        <taxon>Tephritoidea</taxon>
        <taxon>Tephritidae</taxon>
        <taxon>Ceratitis</taxon>
        <taxon>Ceratitis</taxon>
    </lineage>
</organism>
<evidence type="ECO:0000256" key="1">
    <source>
        <dbReference type="SAM" id="SignalP"/>
    </source>
</evidence>
<dbReference type="EMBL" id="GAMC01013138">
    <property type="protein sequence ID" value="JAB93417.1"/>
    <property type="molecule type" value="mRNA"/>
</dbReference>
<proteinExistence type="evidence at transcript level"/>
<evidence type="ECO:0000313" key="2">
    <source>
        <dbReference type="EMBL" id="JAB93417.1"/>
    </source>
</evidence>
<evidence type="ECO:0008006" key="3">
    <source>
        <dbReference type="Google" id="ProtNLM"/>
    </source>
</evidence>
<accession>W8B4B0</accession>
<name>W8B4B0_CERCA</name>
<feature type="non-terminal residue" evidence="2">
    <location>
        <position position="1"/>
    </location>
</feature>
<dbReference type="AlphaFoldDB" id="W8B4B0"/>
<feature type="chain" id="PRO_5004906050" description="Secreted protein" evidence="1">
    <location>
        <begin position="19"/>
        <end position="100"/>
    </location>
</feature>